<feature type="compositionally biased region" description="Polar residues" evidence="2">
    <location>
        <begin position="242"/>
        <end position="253"/>
    </location>
</feature>
<feature type="compositionally biased region" description="Basic and acidic residues" evidence="2">
    <location>
        <begin position="1173"/>
        <end position="1186"/>
    </location>
</feature>
<protein>
    <submittedName>
        <fullName evidence="3">Uncharacterized protein</fullName>
    </submittedName>
</protein>
<feature type="compositionally biased region" description="Low complexity" evidence="2">
    <location>
        <begin position="401"/>
        <end position="415"/>
    </location>
</feature>
<feature type="compositionally biased region" description="Low complexity" evidence="2">
    <location>
        <begin position="427"/>
        <end position="437"/>
    </location>
</feature>
<dbReference type="STRING" id="441960.B6Q8N0"/>
<reference evidence="4" key="1">
    <citation type="journal article" date="2015" name="Genome Announc.">
        <title>Genome sequence of the AIDS-associated pathogen Penicillium marneffei (ATCC18224) and its near taxonomic relative Talaromyces stipitatus (ATCC10500).</title>
        <authorList>
            <person name="Nierman W.C."/>
            <person name="Fedorova-Abrams N.D."/>
            <person name="Andrianopoulos A."/>
        </authorList>
    </citation>
    <scope>NUCLEOTIDE SEQUENCE [LARGE SCALE GENOMIC DNA]</scope>
    <source>
        <strain evidence="4">ATCC 18224 / CBS 334.59 / QM 7333</strain>
    </source>
</reference>
<evidence type="ECO:0000313" key="4">
    <source>
        <dbReference type="Proteomes" id="UP000001294"/>
    </source>
</evidence>
<dbReference type="EMBL" id="DS995900">
    <property type="protein sequence ID" value="EEA25834.1"/>
    <property type="molecule type" value="Genomic_DNA"/>
</dbReference>
<feature type="region of interest" description="Disordered" evidence="2">
    <location>
        <begin position="1"/>
        <end position="477"/>
    </location>
</feature>
<evidence type="ECO:0000256" key="2">
    <source>
        <dbReference type="SAM" id="MobiDB-lite"/>
    </source>
</evidence>
<feature type="compositionally biased region" description="Pro residues" evidence="2">
    <location>
        <begin position="211"/>
        <end position="221"/>
    </location>
</feature>
<keyword evidence="1" id="KW-0175">Coiled coil</keyword>
<feature type="region of interest" description="Disordered" evidence="2">
    <location>
        <begin position="1095"/>
        <end position="1119"/>
    </location>
</feature>
<feature type="region of interest" description="Disordered" evidence="2">
    <location>
        <begin position="567"/>
        <end position="595"/>
    </location>
</feature>
<feature type="compositionally biased region" description="Low complexity" evidence="2">
    <location>
        <begin position="319"/>
        <end position="331"/>
    </location>
</feature>
<feature type="compositionally biased region" description="Basic and acidic residues" evidence="2">
    <location>
        <begin position="530"/>
        <end position="546"/>
    </location>
</feature>
<dbReference type="PhylomeDB" id="B6Q8N0"/>
<dbReference type="VEuPathDB" id="FungiDB:PMAA_069270"/>
<proteinExistence type="predicted"/>
<sequence length="1227" mass="134704">MYGSQPPPHYEGGYQNPPQPEWRSNQPPPSASYNPNTYGPIHPTAPTVSPAPPVGTGPNVDTASWGVRYNQHMAQGPAPPPLPPRNDLYSAPSPPPPPPPPRPTSTSAPAPPPPPPPPPTNWDYNNTPYPQSTQSPPVPPPRPPIPPAYQNEMQQAPQQWQANQQNYGPQYSHHPPTNFYDPGAQTGPPPQSSIYAPVSLEQAGQNYYQAPIPPLGSPTPATPMSAPSQPPPNTLPPTTDTQWAAAQPTNPTPGASILGNGGVSDWEHFTPTPGDIDDLYQRSPTFGQPMIQQSNTTYTPQDSVHASPQYQTPVSQVMSPSSPAQAQWAPPVENQHPNKHATSPSSHPQRTGSPQSQESAISPQERSDTIDGVIQAWSQNPVSPIIKAQDDPYAPSPAAMSANPTSPTAAHPASPKAVSAKPQPLQASATSASRSASPLTTDSNANPVAQKEQATARAATLAATETTASPVRFQDPYDDLDPWSKSSLFRYVTMLRKEAVAESEEEKYKIFTGFVAKETRLREVLYSIETPEKETKPTERGEEVKKTPSASTAVDSGLISLHSEAGAQHPIQSRHGSVDSEDIPYSPGGRPIFGKAPAQNIAKEQGTLHRSASNPQGKGGGYHGGGLAVQHQNDLAFRSISVPPSLNSSIAPQQITPLVSEPPQPAYTPFRYTEGPQRGGEELSVAQPGYQAYSALRQASAESGRAMAVPTLRAPANSGLSVQKPSASIQMDETFLGIIREKSVSYRGKNALPASGSGIEELGALIPDPFPVLEESVEISNIRKKMEVYSDDFRYIYVTTENWELSARDRREALEKERLHRQEASESHIDALFNEKEIGYADINPLEEEFRQIEARTQLEEERKELDSYIRRVFNAVDTRLKEEIVELKALYQRALDELNYDKIHSNPNSKYQISRTMKTINTLSGKLEARYQRRLDVGLDRERHRKKAERRPLVFLGDSRALKKLDADFEKMEKQNIVEAAKDRDARANKLTDIFDEAILHALGDHQSVLDGMATKTRKLDVGMVERSNLSEVDKELLLRSISALTKLLSEDAESMLTSFREADSRLNEADYNVSVAEAQYANADPEVFRRLEEEKKKEDGKIQEDHNSKLESIKKAPTEISNKIDSVLSAMHKEPGPGPGPWRRPLSLVDKLSVPPQQPQTRSRSPSVALPERHDTPIQEEPHPGEVLMPGPPPRRSSVETEQQERHRKALEDAKKRNAAKNYTP</sequence>
<feature type="compositionally biased region" description="Low complexity" evidence="2">
    <location>
        <begin position="1155"/>
        <end position="1170"/>
    </location>
</feature>
<feature type="compositionally biased region" description="Polar residues" evidence="2">
    <location>
        <begin position="282"/>
        <end position="318"/>
    </location>
</feature>
<feature type="compositionally biased region" description="Pro residues" evidence="2">
    <location>
        <begin position="92"/>
        <end position="120"/>
    </location>
</feature>
<feature type="compositionally biased region" description="Pro residues" evidence="2">
    <location>
        <begin position="136"/>
        <end position="147"/>
    </location>
</feature>
<feature type="coiled-coil region" evidence="1">
    <location>
        <begin position="852"/>
        <end position="898"/>
    </location>
</feature>
<feature type="compositionally biased region" description="Polar residues" evidence="2">
    <location>
        <begin position="340"/>
        <end position="364"/>
    </location>
</feature>
<dbReference type="AlphaFoldDB" id="B6Q8N0"/>
<evidence type="ECO:0000256" key="1">
    <source>
        <dbReference type="SAM" id="Coils"/>
    </source>
</evidence>
<feature type="region of interest" description="Disordered" evidence="2">
    <location>
        <begin position="1155"/>
        <end position="1227"/>
    </location>
</feature>
<feature type="compositionally biased region" description="Polar residues" evidence="2">
    <location>
        <begin position="438"/>
        <end position="447"/>
    </location>
</feature>
<evidence type="ECO:0000313" key="3">
    <source>
        <dbReference type="EMBL" id="EEA25834.1"/>
    </source>
</evidence>
<dbReference type="OrthoDB" id="1883964at2759"/>
<feature type="region of interest" description="Disordered" evidence="2">
    <location>
        <begin position="530"/>
        <end position="555"/>
    </location>
</feature>
<dbReference type="Proteomes" id="UP000001294">
    <property type="component" value="Unassembled WGS sequence"/>
</dbReference>
<feature type="compositionally biased region" description="Low complexity" evidence="2">
    <location>
        <begin position="150"/>
        <end position="170"/>
    </location>
</feature>
<accession>B6Q8N0</accession>
<organism evidence="3 4">
    <name type="scientific">Talaromyces marneffei (strain ATCC 18224 / CBS 334.59 / QM 7333)</name>
    <name type="common">Penicillium marneffei</name>
    <dbReference type="NCBI Taxonomy" id="441960"/>
    <lineage>
        <taxon>Eukaryota</taxon>
        <taxon>Fungi</taxon>
        <taxon>Dikarya</taxon>
        <taxon>Ascomycota</taxon>
        <taxon>Pezizomycotina</taxon>
        <taxon>Eurotiomycetes</taxon>
        <taxon>Eurotiomycetidae</taxon>
        <taxon>Eurotiales</taxon>
        <taxon>Trichocomaceae</taxon>
        <taxon>Talaromyces</taxon>
        <taxon>Talaromyces sect. Talaromyces</taxon>
    </lineage>
</organism>
<keyword evidence="4" id="KW-1185">Reference proteome</keyword>
<dbReference type="HOGENOM" id="CLU_006512_0_0_1"/>
<gene>
    <name evidence="3" type="ORF">PMAA_069270</name>
</gene>
<feature type="compositionally biased region" description="Low complexity" evidence="2">
    <location>
        <begin position="455"/>
        <end position="468"/>
    </location>
</feature>
<feature type="compositionally biased region" description="Basic and acidic residues" evidence="2">
    <location>
        <begin position="1199"/>
        <end position="1218"/>
    </location>
</feature>
<name>B6Q8N0_TALMQ</name>